<dbReference type="VEuPathDB" id="FungiDB:M747DRAFT_355102"/>
<protein>
    <submittedName>
        <fullName evidence="1">Uncharacterized protein</fullName>
    </submittedName>
</protein>
<organism evidence="1 2">
    <name type="scientific">Aspergillus niger ATCC 13496</name>
    <dbReference type="NCBI Taxonomy" id="1353008"/>
    <lineage>
        <taxon>Eukaryota</taxon>
        <taxon>Fungi</taxon>
        <taxon>Dikarya</taxon>
        <taxon>Ascomycota</taxon>
        <taxon>Pezizomycotina</taxon>
        <taxon>Eurotiomycetes</taxon>
        <taxon>Eurotiomycetidae</taxon>
        <taxon>Eurotiales</taxon>
        <taxon>Aspergillaceae</taxon>
        <taxon>Aspergillus</taxon>
        <taxon>Aspergillus subgen. Circumdati</taxon>
    </lineage>
</organism>
<evidence type="ECO:0000313" key="2">
    <source>
        <dbReference type="Proteomes" id="UP000253845"/>
    </source>
</evidence>
<dbReference type="EMBL" id="KZ851926">
    <property type="protein sequence ID" value="RDH18015.1"/>
    <property type="molecule type" value="Genomic_DNA"/>
</dbReference>
<name>A0A370BVC6_ASPNG</name>
<accession>A0A370BVC6</accession>
<reference evidence="1 2" key="1">
    <citation type="submission" date="2018-07" db="EMBL/GenBank/DDBJ databases">
        <title>Section-level genome sequencing of Aspergillus section Nigri to investigate inter- and intra-species variation.</title>
        <authorList>
            <consortium name="DOE Joint Genome Institute"/>
            <person name="Vesth T.C."/>
            <person name="Nybo J.L."/>
            <person name="Theobald S."/>
            <person name="Frisvad J.C."/>
            <person name="Larsen T.O."/>
            <person name="Nielsen K.F."/>
            <person name="Hoof J.B."/>
            <person name="Brandl J."/>
            <person name="Salamov A."/>
            <person name="Riley R."/>
            <person name="Gladden J.M."/>
            <person name="Phatale P."/>
            <person name="Nielsen M.T."/>
            <person name="Lyhne E.K."/>
            <person name="Kogle M.E."/>
            <person name="Strasser K."/>
            <person name="McDonnell E."/>
            <person name="Barry K."/>
            <person name="Clum A."/>
            <person name="Chen C."/>
            <person name="Nolan M."/>
            <person name="Sandor L."/>
            <person name="Kuo A."/>
            <person name="Lipzen A."/>
            <person name="Hainaut M."/>
            <person name="Drula E."/>
            <person name="Tsang A."/>
            <person name="Magnuson J.K."/>
            <person name="Henrissat B."/>
            <person name="Wiebenga A."/>
            <person name="Simmons B.A."/>
            <person name="Makela M.R."/>
            <person name="De vries R.P."/>
            <person name="Grigoriev I.V."/>
            <person name="Mortensen U.H."/>
            <person name="Baker S.E."/>
            <person name="Andersen M.R."/>
        </authorList>
    </citation>
    <scope>NUCLEOTIDE SEQUENCE [LARGE SCALE GENOMIC DNA]</scope>
    <source>
        <strain evidence="1 2">ATCC 13496</strain>
    </source>
</reference>
<evidence type="ECO:0000313" key="1">
    <source>
        <dbReference type="EMBL" id="RDH18015.1"/>
    </source>
</evidence>
<dbReference type="Proteomes" id="UP000253845">
    <property type="component" value="Unassembled WGS sequence"/>
</dbReference>
<dbReference type="AlphaFoldDB" id="A0A370BVC6"/>
<gene>
    <name evidence="1" type="ORF">M747DRAFT_355102</name>
</gene>
<proteinExistence type="predicted"/>
<sequence>MLPPQPEHTNIPFSAEPDTFDQHLIQLGVLPVSPHRLMDALAQDGLNIKSLSVPSHLSESIPQEYIYVVSKLRFEAYRAIWIMRYCDFWYRKRFEFLCPAQANIYIQHKRSVQLLLGWDDFNTPIRASPSPADPKLPQDLIFLRTDRCTYATYFQFHHTTVWNTRLGVYYARYYRYLVVAKHILERDPLPSGVSEKLDTWWQGEFLAEMKKWLDASQKVLFAPSYDAAVNELATVITGKIEDGIQMAQTFSSWLFITWFTAVMTDVGMRTCINSLGDCFCWKSRLFLYSSVDISIHCFQ</sequence>